<keyword evidence="9 13" id="KW-0472">Membrane</keyword>
<evidence type="ECO:0000256" key="5">
    <source>
        <dbReference type="ARBA" id="ARBA00022692"/>
    </source>
</evidence>
<dbReference type="GO" id="GO:0015280">
    <property type="term" value="F:ligand-gated sodium channel activity"/>
    <property type="evidence" value="ECO:0007669"/>
    <property type="project" value="TreeGrafter"/>
</dbReference>
<comment type="similarity">
    <text evidence="2 12">Belongs to the amiloride-sensitive sodium channel (TC 1.A.6) family.</text>
</comment>
<dbReference type="PANTHER" id="PTHR11690:SF248">
    <property type="entry name" value="PICKPOCKET 17, ISOFORM A"/>
    <property type="match status" value="1"/>
</dbReference>
<keyword evidence="6 13" id="KW-1133">Transmembrane helix</keyword>
<keyword evidence="3 12" id="KW-0813">Transport</keyword>
<keyword evidence="15" id="KW-1185">Reference proteome</keyword>
<dbReference type="Proteomes" id="UP000807504">
    <property type="component" value="Unassembled WGS sequence"/>
</dbReference>
<accession>A0A8T0EZE2</accession>
<keyword evidence="10 12" id="KW-0739">Sodium transport</keyword>
<evidence type="ECO:0000256" key="9">
    <source>
        <dbReference type="ARBA" id="ARBA00023136"/>
    </source>
</evidence>
<sequence length="459" mass="52984">MSITKFAKSQLKQSMLTGIPQIIQAKGPQKLLKSFVLMVCLSGCLYQIWSYMEVYWKYPVLVDVYVSNPNSITPPAFTICEYNGINRLKFCKEFPDLCTPKRDFLDFCQSHSQFCLKYMTNPKGKMPAVTPQELPQNISDVRSRYQKMGSQHQFFVDYVIYDDEYLSPKPVYVFNVQGLPTNCYAFNTVWRNSSAVLVKVPQRTGFEMLLKTDESQNFYLSTPNVIQMAVHSPFMMVNPFTEGFSVQSCSTYKMYLDKTEKTLLPAPYPTNCIDYEKTWRNRGGYGPLNQEMCIEECAFNRSIEIAGCFNPTFVDYPNDTAPFCYDGPSLEDVFEECTVKCQPACYEEEIRVRIEEFAFSNIDDKKKTTKCETGIGISFMKTQVMTFIYSQKYQGIEVFGYIGGILGMWLGLSLIAVCDFLETCLAIIIHACKKWKLSRRRNKNNVLKIKSNKEFMYYI</sequence>
<comment type="subcellular location">
    <subcellularLocation>
        <location evidence="1">Membrane</location>
        <topology evidence="1">Multi-pass membrane protein</topology>
    </subcellularLocation>
</comment>
<evidence type="ECO:0000313" key="14">
    <source>
        <dbReference type="EMBL" id="KAF8782008.1"/>
    </source>
</evidence>
<organism evidence="14 15">
    <name type="scientific">Argiope bruennichi</name>
    <name type="common">Wasp spider</name>
    <name type="synonym">Aranea bruennichi</name>
    <dbReference type="NCBI Taxonomy" id="94029"/>
    <lineage>
        <taxon>Eukaryota</taxon>
        <taxon>Metazoa</taxon>
        <taxon>Ecdysozoa</taxon>
        <taxon>Arthropoda</taxon>
        <taxon>Chelicerata</taxon>
        <taxon>Arachnida</taxon>
        <taxon>Araneae</taxon>
        <taxon>Araneomorphae</taxon>
        <taxon>Entelegynae</taxon>
        <taxon>Araneoidea</taxon>
        <taxon>Araneidae</taxon>
        <taxon>Argiope</taxon>
    </lineage>
</organism>
<dbReference type="EMBL" id="JABXBU010001863">
    <property type="protein sequence ID" value="KAF8782008.1"/>
    <property type="molecule type" value="Genomic_DNA"/>
</dbReference>
<proteinExistence type="inferred from homology"/>
<evidence type="ECO:0000256" key="4">
    <source>
        <dbReference type="ARBA" id="ARBA00022461"/>
    </source>
</evidence>
<evidence type="ECO:0000256" key="1">
    <source>
        <dbReference type="ARBA" id="ARBA00004141"/>
    </source>
</evidence>
<evidence type="ECO:0000256" key="2">
    <source>
        <dbReference type="ARBA" id="ARBA00007193"/>
    </source>
</evidence>
<evidence type="ECO:0000256" key="6">
    <source>
        <dbReference type="ARBA" id="ARBA00022989"/>
    </source>
</evidence>
<evidence type="ECO:0000256" key="12">
    <source>
        <dbReference type="RuleBase" id="RU000679"/>
    </source>
</evidence>
<dbReference type="AlphaFoldDB" id="A0A8T0EZE2"/>
<keyword evidence="7" id="KW-0915">Sodium</keyword>
<evidence type="ECO:0000256" key="10">
    <source>
        <dbReference type="ARBA" id="ARBA00023201"/>
    </source>
</evidence>
<keyword evidence="4 12" id="KW-0894">Sodium channel</keyword>
<evidence type="ECO:0000256" key="7">
    <source>
        <dbReference type="ARBA" id="ARBA00023053"/>
    </source>
</evidence>
<evidence type="ECO:0000313" key="15">
    <source>
        <dbReference type="Proteomes" id="UP000807504"/>
    </source>
</evidence>
<evidence type="ECO:0000256" key="3">
    <source>
        <dbReference type="ARBA" id="ARBA00022448"/>
    </source>
</evidence>
<evidence type="ECO:0000256" key="13">
    <source>
        <dbReference type="SAM" id="Phobius"/>
    </source>
</evidence>
<name>A0A8T0EZE2_ARGBR</name>
<dbReference type="InterPro" id="IPR001873">
    <property type="entry name" value="ENaC"/>
</dbReference>
<dbReference type="GO" id="GO:0005886">
    <property type="term" value="C:plasma membrane"/>
    <property type="evidence" value="ECO:0007669"/>
    <property type="project" value="TreeGrafter"/>
</dbReference>
<dbReference type="Gene3D" id="1.10.287.770">
    <property type="entry name" value="YojJ-like"/>
    <property type="match status" value="1"/>
</dbReference>
<reference evidence="14" key="2">
    <citation type="submission" date="2020-06" db="EMBL/GenBank/DDBJ databases">
        <authorList>
            <person name="Sheffer M."/>
        </authorList>
    </citation>
    <scope>NUCLEOTIDE SEQUENCE</scope>
</reference>
<evidence type="ECO:0000256" key="11">
    <source>
        <dbReference type="ARBA" id="ARBA00023303"/>
    </source>
</evidence>
<keyword evidence="5 12" id="KW-0812">Transmembrane</keyword>
<gene>
    <name evidence="14" type="ORF">HNY73_012345</name>
</gene>
<reference evidence="14" key="1">
    <citation type="journal article" date="2020" name="bioRxiv">
        <title>Chromosome-level reference genome of the European wasp spider Argiope bruennichi: a resource for studies on range expansion and evolutionary adaptation.</title>
        <authorList>
            <person name="Sheffer M.M."/>
            <person name="Hoppe A."/>
            <person name="Krehenwinkel H."/>
            <person name="Uhl G."/>
            <person name="Kuss A.W."/>
            <person name="Jensen L."/>
            <person name="Jensen C."/>
            <person name="Gillespie R.G."/>
            <person name="Hoff K.J."/>
            <person name="Prost S."/>
        </authorList>
    </citation>
    <scope>NUCLEOTIDE SEQUENCE</scope>
</reference>
<keyword evidence="8 12" id="KW-0406">Ion transport</keyword>
<dbReference type="PANTHER" id="PTHR11690">
    <property type="entry name" value="AMILORIDE-SENSITIVE SODIUM CHANNEL-RELATED"/>
    <property type="match status" value="1"/>
</dbReference>
<evidence type="ECO:0000256" key="8">
    <source>
        <dbReference type="ARBA" id="ARBA00023065"/>
    </source>
</evidence>
<dbReference type="Gene3D" id="2.60.470.10">
    <property type="entry name" value="Acid-sensing ion channels like domains"/>
    <property type="match status" value="1"/>
</dbReference>
<feature type="transmembrane region" description="Helical" evidence="13">
    <location>
        <begin position="398"/>
        <end position="431"/>
    </location>
</feature>
<comment type="caution">
    <text evidence="14">The sequence shown here is derived from an EMBL/GenBank/DDBJ whole genome shotgun (WGS) entry which is preliminary data.</text>
</comment>
<protein>
    <submittedName>
        <fullName evidence="14">Amiloride-sensitive sodium channel subunit like protein</fullName>
    </submittedName>
</protein>
<dbReference type="Pfam" id="PF00858">
    <property type="entry name" value="ASC"/>
    <property type="match status" value="1"/>
</dbReference>
<keyword evidence="11 12" id="KW-0407">Ion channel</keyword>